<dbReference type="EMBL" id="JAGFOA010000003">
    <property type="protein sequence ID" value="MBO3663714.1"/>
    <property type="molecule type" value="Genomic_DNA"/>
</dbReference>
<sequence length="78" mass="9050">MNRDDRNQQTVLDGALQQRAERIAAADEKALERLRRVGFRFTTIQQALAYQAKARMVARAQADLIREFAEWTDERKTA</sequence>
<protein>
    <submittedName>
        <fullName evidence="1">Uncharacterized protein</fullName>
    </submittedName>
</protein>
<name>A0A939QJA6_9MICO</name>
<reference evidence="1" key="1">
    <citation type="submission" date="2021-03" db="EMBL/GenBank/DDBJ databases">
        <title>Microbacterium sp. nov., a novel actinobacterium isolated from cow dung.</title>
        <authorList>
            <person name="Zhang L."/>
        </authorList>
    </citation>
    <scope>NUCLEOTIDE SEQUENCE</scope>
    <source>
        <strain evidence="1">NEAU-LLB</strain>
    </source>
</reference>
<evidence type="ECO:0000313" key="2">
    <source>
        <dbReference type="Proteomes" id="UP000680132"/>
    </source>
</evidence>
<comment type="caution">
    <text evidence="1">The sequence shown here is derived from an EMBL/GenBank/DDBJ whole genome shotgun (WGS) entry which is preliminary data.</text>
</comment>
<dbReference type="Proteomes" id="UP000680132">
    <property type="component" value="Unassembled WGS sequence"/>
</dbReference>
<evidence type="ECO:0000313" key="1">
    <source>
        <dbReference type="EMBL" id="MBO3663714.1"/>
    </source>
</evidence>
<dbReference type="AlphaFoldDB" id="A0A939QJA6"/>
<dbReference type="RefSeq" id="WP_208503078.1">
    <property type="nucleotide sequence ID" value="NZ_JAGFOA010000003.1"/>
</dbReference>
<keyword evidence="2" id="KW-1185">Reference proteome</keyword>
<proteinExistence type="predicted"/>
<gene>
    <name evidence="1" type="ORF">J5V96_09320</name>
</gene>
<accession>A0A939QJA6</accession>
<organism evidence="1 2">
    <name type="scientific">Microbacterium stercoris</name>
    <dbReference type="NCBI Taxonomy" id="2820289"/>
    <lineage>
        <taxon>Bacteria</taxon>
        <taxon>Bacillati</taxon>
        <taxon>Actinomycetota</taxon>
        <taxon>Actinomycetes</taxon>
        <taxon>Micrococcales</taxon>
        <taxon>Microbacteriaceae</taxon>
        <taxon>Microbacterium</taxon>
    </lineage>
</organism>